<proteinExistence type="predicted"/>
<dbReference type="EMBL" id="APKE01000014">
    <property type="protein sequence ID" value="KAF0676471.1"/>
    <property type="molecule type" value="Genomic_DNA"/>
</dbReference>
<comment type="caution">
    <text evidence="3">The sequence shown here is derived from an EMBL/GenBank/DDBJ whole genome shotgun (WGS) entry which is preliminary data.</text>
</comment>
<feature type="region of interest" description="Disordered" evidence="1">
    <location>
        <begin position="139"/>
        <end position="196"/>
    </location>
</feature>
<feature type="region of interest" description="Disordered" evidence="1">
    <location>
        <begin position="1"/>
        <end position="22"/>
    </location>
</feature>
<organism evidence="3 4">
    <name type="scientific">Profundibacterium mesophilum KAUST100406-0324</name>
    <dbReference type="NCBI Taxonomy" id="1037889"/>
    <lineage>
        <taxon>Bacteria</taxon>
        <taxon>Pseudomonadati</taxon>
        <taxon>Pseudomonadota</taxon>
        <taxon>Alphaproteobacteria</taxon>
        <taxon>Rhodobacterales</taxon>
        <taxon>Roseobacteraceae</taxon>
        <taxon>Profundibacterium</taxon>
    </lineage>
</organism>
<keyword evidence="2" id="KW-0472">Membrane</keyword>
<reference evidence="3" key="1">
    <citation type="submission" date="2013-03" db="EMBL/GenBank/DDBJ databases">
        <title>Genome Sequence of the Profundibacterium mesophilum strain KAUST100406-0324T from Red Sea, a novel genus in the family Rhodobacteraceae.</title>
        <authorList>
            <person name="Essack M."/>
            <person name="Alam I."/>
            <person name="Lafi F."/>
            <person name="Alawi W."/>
            <person name="Kamanu F."/>
            <person name="Al-Suwailem A."/>
            <person name="Lee O.O."/>
            <person name="Xu Y."/>
            <person name="Bajic V."/>
            <person name="Qian P.-Y."/>
            <person name="Archer J."/>
        </authorList>
    </citation>
    <scope>NUCLEOTIDE SEQUENCE</scope>
    <source>
        <strain evidence="3">KAUST100406-0324</strain>
    </source>
</reference>
<keyword evidence="2" id="KW-0812">Transmembrane</keyword>
<evidence type="ECO:0000256" key="1">
    <source>
        <dbReference type="SAM" id="MobiDB-lite"/>
    </source>
</evidence>
<feature type="transmembrane region" description="Helical" evidence="2">
    <location>
        <begin position="28"/>
        <end position="49"/>
    </location>
</feature>
<evidence type="ECO:0000313" key="3">
    <source>
        <dbReference type="EMBL" id="KAF0676471.1"/>
    </source>
</evidence>
<keyword evidence="2" id="KW-1133">Transmembrane helix</keyword>
<dbReference type="OrthoDB" id="7833467at2"/>
<keyword evidence="4" id="KW-1185">Reference proteome</keyword>
<feature type="compositionally biased region" description="Basic and acidic residues" evidence="1">
    <location>
        <begin position="174"/>
        <end position="185"/>
    </location>
</feature>
<accession>A0A921TDL7</accession>
<dbReference type="Proteomes" id="UP000698242">
    <property type="component" value="Unassembled WGS sequence"/>
</dbReference>
<evidence type="ECO:0000313" key="4">
    <source>
        <dbReference type="Proteomes" id="UP000698242"/>
    </source>
</evidence>
<feature type="transmembrane region" description="Helical" evidence="2">
    <location>
        <begin position="61"/>
        <end position="88"/>
    </location>
</feature>
<evidence type="ECO:0000256" key="2">
    <source>
        <dbReference type="SAM" id="Phobius"/>
    </source>
</evidence>
<protein>
    <submittedName>
        <fullName evidence="3">Alpha-ketoglutarate decarboxylase</fullName>
    </submittedName>
</protein>
<dbReference type="AlphaFoldDB" id="A0A921TDL7"/>
<gene>
    <name evidence="3" type="ORF">PMES_01203</name>
</gene>
<dbReference type="RefSeq" id="WP_159964602.1">
    <property type="nucleotide sequence ID" value="NZ_APKE01000014.1"/>
</dbReference>
<name>A0A921TDL7_9RHOB</name>
<sequence>MVDRDNDRIASAGPFGTPGHGPEDRAPWTAALVAAAVWMVLVGGAFIFLGSGAEPEAPFSLLRAAGVAAVIVLPPVLGVLLALAIHMVQRLDQMSDRLAALPGLPGAAGSGRGTSPAELAAKLDRLLDGQRRLDGVLARGAAPRAEPSPATEPSVLRQPSSPAPRKPAAGTAPAERETAPRDPAARGDAVQEPSGQPLSFEDFVTALQFPADAQDKEGFKALRRALHDQKASQLVTAAQDILTLLSQDGIYMDEMRPESASPAQWRIFAEGGRSPEIEAIGTVANEEALDRIADRMRQDTIFRDAAHHFLRLFDHIFSEIAPDLGDEDVAALLETRTARAFMLLGRAAGTFD</sequence>